<comment type="caution">
    <text evidence="1">The sequence shown here is derived from an EMBL/GenBank/DDBJ whole genome shotgun (WGS) entry which is preliminary data.</text>
</comment>
<dbReference type="Proteomes" id="UP000625033">
    <property type="component" value="Unassembled WGS sequence"/>
</dbReference>
<organism evidence="1 2">
    <name type="scientific">Zhihengliuella flava</name>
    <dbReference type="NCBI Taxonomy" id="1285193"/>
    <lineage>
        <taxon>Bacteria</taxon>
        <taxon>Bacillati</taxon>
        <taxon>Actinomycetota</taxon>
        <taxon>Actinomycetes</taxon>
        <taxon>Micrococcales</taxon>
        <taxon>Micrococcaceae</taxon>
        <taxon>Zhihengliuella</taxon>
    </lineage>
</organism>
<name>A0A931GFI3_9MICC</name>
<evidence type="ECO:0000313" key="2">
    <source>
        <dbReference type="Proteomes" id="UP000625033"/>
    </source>
</evidence>
<sequence length="74" mass="8573">MAFPEDPQAELFADVNHSYEQVRLWESSLSVETEQRAFENMPVWITFRVAILAIQADMPGSLTKKRRAHSLHLM</sequence>
<dbReference type="AlphaFoldDB" id="A0A931GFI3"/>
<dbReference type="EMBL" id="JADOTZ010000001">
    <property type="protein sequence ID" value="MBG6084692.1"/>
    <property type="molecule type" value="Genomic_DNA"/>
</dbReference>
<evidence type="ECO:0000313" key="1">
    <source>
        <dbReference type="EMBL" id="MBG6084692.1"/>
    </source>
</evidence>
<gene>
    <name evidence="1" type="ORF">IW252_001459</name>
</gene>
<keyword evidence="2" id="KW-1185">Reference proteome</keyword>
<proteinExistence type="predicted"/>
<protein>
    <submittedName>
        <fullName evidence="1">Uncharacterized protein</fullName>
    </submittedName>
</protein>
<dbReference type="RefSeq" id="WP_196835965.1">
    <property type="nucleotide sequence ID" value="NZ_JADOTZ010000001.1"/>
</dbReference>
<accession>A0A931GFI3</accession>
<reference evidence="1" key="1">
    <citation type="submission" date="2020-11" db="EMBL/GenBank/DDBJ databases">
        <title>Sequencing the genomes of 1000 actinobacteria strains.</title>
        <authorList>
            <person name="Klenk H.-P."/>
        </authorList>
    </citation>
    <scope>NUCLEOTIDE SEQUENCE</scope>
    <source>
        <strain evidence="1">DSM 26152</strain>
    </source>
</reference>